<protein>
    <recommendedName>
        <fullName evidence="3">Phage protein</fullName>
    </recommendedName>
</protein>
<dbReference type="RefSeq" id="WP_130846870.1">
    <property type="nucleotide sequence ID" value="NZ_UYIE01000035.1"/>
</dbReference>
<dbReference type="AlphaFoldDB" id="A0A660E232"/>
<dbReference type="OrthoDB" id="5432268at2"/>
<evidence type="ECO:0000313" key="2">
    <source>
        <dbReference type="Proteomes" id="UP000289996"/>
    </source>
</evidence>
<dbReference type="EMBL" id="UYIG01000174">
    <property type="protein sequence ID" value="VDG30186.1"/>
    <property type="molecule type" value="Genomic_DNA"/>
</dbReference>
<dbReference type="Proteomes" id="UP000289996">
    <property type="component" value="Unassembled WGS sequence"/>
</dbReference>
<gene>
    <name evidence="1" type="ORF">MUDAN_MDHGFNIF_01739</name>
</gene>
<proteinExistence type="predicted"/>
<evidence type="ECO:0000313" key="1">
    <source>
        <dbReference type="EMBL" id="VDG30186.1"/>
    </source>
</evidence>
<reference evidence="1 2" key="1">
    <citation type="submission" date="2018-11" db="EMBL/GenBank/DDBJ databases">
        <authorList>
            <person name="Wuyts S."/>
        </authorList>
    </citation>
    <scope>NUCLEOTIDE SEQUENCE [LARGE SCALE GENOMIC DNA]</scope>
    <source>
        <strain evidence="1">Lactobacillus mudanjiangensis AMBF249</strain>
    </source>
</reference>
<sequence length="249" mass="27830">MDMTTDTLQHIENQALAAADKKIVKNDDGKEFLIGDDVHPYHTKWQADEVITTSTLSSIVDYLKAGIDGRKDCFIHVVSPTEVALLGPLDGYGERELLMDAKPTNDSIDWGRFYSREAMNILLQAQFQPMQTTAGHNDDRDAIVQFIGNLVQDNAIHVQDDGVTQTATVKQGIANQGEAMVPNPVLLKPYRTFTEIDQPESNFIFRINDDMESALFEADGGAWRQQAIKNIKGYFEDELPDELKITILG</sequence>
<name>A0A660E232_9LACO</name>
<accession>A0A660E232</accession>
<keyword evidence="2" id="KW-1185">Reference proteome</keyword>
<evidence type="ECO:0008006" key="3">
    <source>
        <dbReference type="Google" id="ProtNLM"/>
    </source>
</evidence>
<organism evidence="1 2">
    <name type="scientific">Lactiplantibacillus mudanjiangensis</name>
    <dbReference type="NCBI Taxonomy" id="1296538"/>
    <lineage>
        <taxon>Bacteria</taxon>
        <taxon>Bacillati</taxon>
        <taxon>Bacillota</taxon>
        <taxon>Bacilli</taxon>
        <taxon>Lactobacillales</taxon>
        <taxon>Lactobacillaceae</taxon>
        <taxon>Lactiplantibacillus</taxon>
    </lineage>
</organism>